<feature type="compositionally biased region" description="Pro residues" evidence="1">
    <location>
        <begin position="118"/>
        <end position="128"/>
    </location>
</feature>
<organism evidence="3 4">
    <name type="scientific">Kribbella albertanoniae</name>
    <dbReference type="NCBI Taxonomy" id="1266829"/>
    <lineage>
        <taxon>Bacteria</taxon>
        <taxon>Bacillati</taxon>
        <taxon>Actinomycetota</taxon>
        <taxon>Actinomycetes</taxon>
        <taxon>Propionibacteriales</taxon>
        <taxon>Kribbellaceae</taxon>
        <taxon>Kribbella</taxon>
    </lineage>
</organism>
<dbReference type="AlphaFoldDB" id="A0A4R4NU84"/>
<evidence type="ECO:0000313" key="4">
    <source>
        <dbReference type="Proteomes" id="UP000295075"/>
    </source>
</evidence>
<feature type="region of interest" description="Disordered" evidence="1">
    <location>
        <begin position="57"/>
        <end position="185"/>
    </location>
</feature>
<feature type="compositionally biased region" description="Basic and acidic residues" evidence="1">
    <location>
        <begin position="65"/>
        <end position="83"/>
    </location>
</feature>
<feature type="compositionally biased region" description="Low complexity" evidence="1">
    <location>
        <begin position="132"/>
        <end position="170"/>
    </location>
</feature>
<evidence type="ECO:0000259" key="2">
    <source>
        <dbReference type="Pfam" id="PF02720"/>
    </source>
</evidence>
<gene>
    <name evidence="3" type="ORF">E1261_44940</name>
</gene>
<dbReference type="OrthoDB" id="5170592at2"/>
<reference evidence="3 4" key="1">
    <citation type="submission" date="2019-03" db="EMBL/GenBank/DDBJ databases">
        <title>Draft genome sequences of novel Actinobacteria.</title>
        <authorList>
            <person name="Sahin N."/>
            <person name="Ay H."/>
            <person name="Saygin H."/>
        </authorList>
    </citation>
    <scope>NUCLEOTIDE SEQUENCE [LARGE SCALE GENOMIC DNA]</scope>
    <source>
        <strain evidence="3 4">JCM 30547</strain>
    </source>
</reference>
<evidence type="ECO:0000313" key="3">
    <source>
        <dbReference type="EMBL" id="TDC13035.1"/>
    </source>
</evidence>
<accession>A0A4R4NU84</accession>
<dbReference type="InterPro" id="IPR003870">
    <property type="entry name" value="DUF222"/>
</dbReference>
<dbReference type="RefSeq" id="WP_132416512.1">
    <property type="nucleotide sequence ID" value="NZ_SMKA01000557.1"/>
</dbReference>
<feature type="non-terminal residue" evidence="3">
    <location>
        <position position="289"/>
    </location>
</feature>
<keyword evidence="4" id="KW-1185">Reference proteome</keyword>
<sequence length="289" mass="28847">LRKAAQRARDLLDQDGPEPDEQKAYARERLNLIPDEHGVRISGYLANDNAELLNATIHTGARPHRTPDGDLDPRSAEKRRADALSDTLRIAAAATDAGAIRPTPNTPDTTASATDAPATPPPPAPGPGPGSGSASAAASAPAAAASAAPATPQPESAVPNTAAPNTATAPSQPGCPAEGQAQTGSTADTLVDTEAVGGAALQAERCATDAATATLGPAVANNWVPGFGAKATLVVTIDWNDLKNATAGCIGDTVFGAGLSASTARLLACDAKIIPVVLGSNSEPLDVGR</sequence>
<feature type="domain" description="DUF222" evidence="2">
    <location>
        <begin position="1"/>
        <end position="104"/>
    </location>
</feature>
<feature type="region of interest" description="Disordered" evidence="1">
    <location>
        <begin position="1"/>
        <end position="21"/>
    </location>
</feature>
<dbReference type="EMBL" id="SMKA01000557">
    <property type="protein sequence ID" value="TDC13035.1"/>
    <property type="molecule type" value="Genomic_DNA"/>
</dbReference>
<proteinExistence type="predicted"/>
<name>A0A4R4NU84_9ACTN</name>
<comment type="caution">
    <text evidence="3">The sequence shown here is derived from an EMBL/GenBank/DDBJ whole genome shotgun (WGS) entry which is preliminary data.</text>
</comment>
<feature type="non-terminal residue" evidence="3">
    <location>
        <position position="1"/>
    </location>
</feature>
<dbReference type="Proteomes" id="UP000295075">
    <property type="component" value="Unassembled WGS sequence"/>
</dbReference>
<protein>
    <submittedName>
        <fullName evidence="3">DUF222 domain-containing protein</fullName>
    </submittedName>
</protein>
<feature type="compositionally biased region" description="Low complexity" evidence="1">
    <location>
        <begin position="91"/>
        <end position="117"/>
    </location>
</feature>
<dbReference type="Pfam" id="PF02720">
    <property type="entry name" value="DUF222"/>
    <property type="match status" value="1"/>
</dbReference>
<evidence type="ECO:0000256" key="1">
    <source>
        <dbReference type="SAM" id="MobiDB-lite"/>
    </source>
</evidence>